<feature type="initiator methionine" description="Removed" evidence="8">
    <location>
        <position position="1"/>
    </location>
</feature>
<keyword evidence="4 8" id="KW-0032">Aminotransferase</keyword>
<dbReference type="PANTHER" id="PTHR10937">
    <property type="entry name" value="GLUCOSAMINE--FRUCTOSE-6-PHOSPHATE AMINOTRANSFERASE, ISOMERIZING"/>
    <property type="match status" value="1"/>
</dbReference>
<feature type="active site" description="Nucleophile; for GATase activity" evidence="8">
    <location>
        <position position="2"/>
    </location>
</feature>
<evidence type="ECO:0000313" key="12">
    <source>
        <dbReference type="Proteomes" id="UP001210865"/>
    </source>
</evidence>
<dbReference type="InterPro" id="IPR005855">
    <property type="entry name" value="GFAT"/>
</dbReference>
<dbReference type="GO" id="GO:0004360">
    <property type="term" value="F:glutamine-fructose-6-phosphate transaminase (isomerizing) activity"/>
    <property type="evidence" value="ECO:0007669"/>
    <property type="project" value="UniProtKB-EC"/>
</dbReference>
<dbReference type="InterPro" id="IPR035490">
    <property type="entry name" value="GlmS/FrlB_SIS"/>
</dbReference>
<sequence>MCGIIGILGTQPVAPRLLEGLRRLEYRGYDSAGIATVHDAVIDRRRAAGKLDNLGRVLDGDPLPGIVGIAHTRWATHGAPTEDNAHPHATDQVAVVHNGIIENFKPLREELQARGRVFLSQTDTEVVAHLISEQVENGLDPVEAVRVTLKRLHGAFALAILFRSNPDLLIGARLGSPLVVGFGPETPDGVETYLGSDALALAPLTQRIAYLEEGDWCVLTRDGTQVYGRDDQPVERPIVISGASDITISKGNHRHFMLKEIYEQPIVVAQTLRSYVRRLDGELAMPAEDFDLSAVKRVTIVACGTSFYAGMVAKYWFEQFARVPVDIDVASEFRYREPVMEEGGLALFISQSGETADTLAALRHARAAGQKIAVVVNVPTSTMAREADLLLPTHAGPEIGVASTKAFSCQLAVLAAFAANLARAKGRLSREAERELVRHLAEAPAALNGALAYDEAIEAVAHIIAKARDVLYLGRGPDYPLALEGALKLKEISYIHAEGYAAGEMKHGPIALIDEHVPVIVLAPSGPLFEKTVSNMQEVQARGGQVVLISDYDGVQQAGEGCIATITMPKVHPLIAPLVYAIPVQLLAYHVAVAKGTDVDQPRNLAKSVTVE</sequence>
<keyword evidence="12" id="KW-1185">Reference proteome</keyword>
<comment type="catalytic activity">
    <reaction evidence="1 8">
        <text>D-fructose 6-phosphate + L-glutamine = D-glucosamine 6-phosphate + L-glutamate</text>
        <dbReference type="Rhea" id="RHEA:13237"/>
        <dbReference type="ChEBI" id="CHEBI:29985"/>
        <dbReference type="ChEBI" id="CHEBI:58359"/>
        <dbReference type="ChEBI" id="CHEBI:58725"/>
        <dbReference type="ChEBI" id="CHEBI:61527"/>
        <dbReference type="EC" id="2.6.1.16"/>
    </reaction>
</comment>
<dbReference type="HAMAP" id="MF_00164">
    <property type="entry name" value="GlmS"/>
    <property type="match status" value="1"/>
</dbReference>
<evidence type="ECO:0000256" key="2">
    <source>
        <dbReference type="ARBA" id="ARBA00012916"/>
    </source>
</evidence>
<comment type="subcellular location">
    <subcellularLocation>
        <location evidence="8">Cytoplasm</location>
    </subcellularLocation>
</comment>
<dbReference type="InterPro" id="IPR035466">
    <property type="entry name" value="GlmS/AgaS_SIS"/>
</dbReference>
<evidence type="ECO:0000256" key="3">
    <source>
        <dbReference type="ARBA" id="ARBA00016090"/>
    </source>
</evidence>
<feature type="active site" description="For Fru-6P isomerization activity" evidence="8">
    <location>
        <position position="607"/>
    </location>
</feature>
<dbReference type="PROSITE" id="PS51278">
    <property type="entry name" value="GATASE_TYPE_2"/>
    <property type="match status" value="1"/>
</dbReference>
<dbReference type="RefSeq" id="WP_270075869.1">
    <property type="nucleotide sequence ID" value="NZ_CP115174.1"/>
</dbReference>
<dbReference type="Proteomes" id="UP001210865">
    <property type="component" value="Chromosome"/>
</dbReference>
<keyword evidence="6" id="KW-0677">Repeat</keyword>
<feature type="domain" description="SIS" evidence="10">
    <location>
        <begin position="460"/>
        <end position="602"/>
    </location>
</feature>
<dbReference type="CDD" id="cd05008">
    <property type="entry name" value="SIS_GlmS_GlmD_1"/>
    <property type="match status" value="1"/>
</dbReference>
<dbReference type="PROSITE" id="PS51464">
    <property type="entry name" value="SIS"/>
    <property type="match status" value="2"/>
</dbReference>
<proteinExistence type="inferred from homology"/>
<evidence type="ECO:0000313" key="11">
    <source>
        <dbReference type="EMBL" id="WBO21220.1"/>
    </source>
</evidence>
<name>A0ABY7NI71_9SPHN</name>
<feature type="domain" description="Glutamine amidotransferase type-2" evidence="9">
    <location>
        <begin position="2"/>
        <end position="222"/>
    </location>
</feature>
<dbReference type="CDD" id="cd05009">
    <property type="entry name" value="SIS_GlmS_GlmD_2"/>
    <property type="match status" value="1"/>
</dbReference>
<evidence type="ECO:0000256" key="7">
    <source>
        <dbReference type="ARBA" id="ARBA00022962"/>
    </source>
</evidence>
<evidence type="ECO:0000256" key="5">
    <source>
        <dbReference type="ARBA" id="ARBA00022679"/>
    </source>
</evidence>
<comment type="subunit">
    <text evidence="8">Homodimer.</text>
</comment>
<organism evidence="11 12">
    <name type="scientific">Sphingomonas abietis</name>
    <dbReference type="NCBI Taxonomy" id="3012344"/>
    <lineage>
        <taxon>Bacteria</taxon>
        <taxon>Pseudomonadati</taxon>
        <taxon>Pseudomonadota</taxon>
        <taxon>Alphaproteobacteria</taxon>
        <taxon>Sphingomonadales</taxon>
        <taxon>Sphingomonadaceae</taxon>
        <taxon>Sphingomonas</taxon>
    </lineage>
</organism>
<evidence type="ECO:0000259" key="10">
    <source>
        <dbReference type="PROSITE" id="PS51464"/>
    </source>
</evidence>
<dbReference type="InterPro" id="IPR001347">
    <property type="entry name" value="SIS_dom"/>
</dbReference>
<dbReference type="SUPFAM" id="SSF53697">
    <property type="entry name" value="SIS domain"/>
    <property type="match status" value="1"/>
</dbReference>
<keyword evidence="8" id="KW-0963">Cytoplasm</keyword>
<dbReference type="EC" id="2.6.1.16" evidence="2 8"/>
<dbReference type="PANTHER" id="PTHR10937:SF0">
    <property type="entry name" value="GLUTAMINE--FRUCTOSE-6-PHOSPHATE TRANSAMINASE (ISOMERIZING)"/>
    <property type="match status" value="1"/>
</dbReference>
<evidence type="ECO:0000259" key="9">
    <source>
        <dbReference type="PROSITE" id="PS51278"/>
    </source>
</evidence>
<dbReference type="NCBIfam" id="NF001484">
    <property type="entry name" value="PRK00331.1"/>
    <property type="match status" value="1"/>
</dbReference>
<feature type="domain" description="SIS" evidence="10">
    <location>
        <begin position="286"/>
        <end position="427"/>
    </location>
</feature>
<evidence type="ECO:0000256" key="1">
    <source>
        <dbReference type="ARBA" id="ARBA00001031"/>
    </source>
</evidence>
<keyword evidence="7" id="KW-0315">Glutamine amidotransferase</keyword>
<dbReference type="InterPro" id="IPR029055">
    <property type="entry name" value="Ntn_hydrolases_N"/>
</dbReference>
<dbReference type="InterPro" id="IPR047084">
    <property type="entry name" value="GFAT_N"/>
</dbReference>
<dbReference type="Pfam" id="PF13522">
    <property type="entry name" value="GATase_6"/>
    <property type="match status" value="1"/>
</dbReference>
<dbReference type="CDD" id="cd00714">
    <property type="entry name" value="GFAT"/>
    <property type="match status" value="1"/>
</dbReference>
<gene>
    <name evidence="8 11" type="primary">glmS</name>
    <name evidence="11" type="ORF">PBT88_13555</name>
</gene>
<evidence type="ECO:0000256" key="6">
    <source>
        <dbReference type="ARBA" id="ARBA00022737"/>
    </source>
</evidence>
<comment type="function">
    <text evidence="8">Catalyzes the first step in hexosamine metabolism, converting fructose-6P into glucosamine-6P using glutamine as a nitrogen source.</text>
</comment>
<dbReference type="NCBIfam" id="TIGR01135">
    <property type="entry name" value="glmS"/>
    <property type="match status" value="1"/>
</dbReference>
<evidence type="ECO:0000256" key="4">
    <source>
        <dbReference type="ARBA" id="ARBA00022576"/>
    </source>
</evidence>
<dbReference type="InterPro" id="IPR046348">
    <property type="entry name" value="SIS_dom_sf"/>
</dbReference>
<accession>A0ABY7NI71</accession>
<evidence type="ECO:0000256" key="8">
    <source>
        <dbReference type="HAMAP-Rule" id="MF_00164"/>
    </source>
</evidence>
<keyword evidence="5 8" id="KW-0808">Transferase</keyword>
<protein>
    <recommendedName>
        <fullName evidence="3 8">Glutamine--fructose-6-phosphate aminotransferase [isomerizing]</fullName>
        <ecNumber evidence="2 8">2.6.1.16</ecNumber>
    </recommendedName>
    <alternativeName>
        <fullName evidence="8">D-fructose-6-phosphate amidotransferase</fullName>
    </alternativeName>
    <alternativeName>
        <fullName evidence="8">GFAT</fullName>
    </alternativeName>
    <alternativeName>
        <fullName evidence="8">Glucosamine-6-phosphate synthase</fullName>
    </alternativeName>
    <alternativeName>
        <fullName evidence="8">Hexosephosphate aminotransferase</fullName>
    </alternativeName>
    <alternativeName>
        <fullName evidence="8">L-glutamine--D-fructose-6-phosphate amidotransferase</fullName>
    </alternativeName>
</protein>
<dbReference type="Gene3D" id="3.60.20.10">
    <property type="entry name" value="Glutamine Phosphoribosylpyrophosphate, subunit 1, domain 1"/>
    <property type="match status" value="1"/>
</dbReference>
<dbReference type="Gene3D" id="3.40.50.10490">
    <property type="entry name" value="Glucose-6-phosphate isomerase like protein, domain 1"/>
    <property type="match status" value="2"/>
</dbReference>
<dbReference type="InterPro" id="IPR017932">
    <property type="entry name" value="GATase_2_dom"/>
</dbReference>
<reference evidence="11 12" key="1">
    <citation type="submission" date="2022-12" db="EMBL/GenBank/DDBJ databases">
        <title>Sphingomonas abieness sp. nov., an endophytic bacterium isolated from Abies koreana.</title>
        <authorList>
            <person name="Jiang L."/>
            <person name="Lee J."/>
        </authorList>
    </citation>
    <scope>NUCLEOTIDE SEQUENCE [LARGE SCALE GENOMIC DNA]</scope>
    <source>
        <strain evidence="12">PAMB 00755</strain>
    </source>
</reference>
<dbReference type="EMBL" id="CP115174">
    <property type="protein sequence ID" value="WBO21220.1"/>
    <property type="molecule type" value="Genomic_DNA"/>
</dbReference>
<dbReference type="SUPFAM" id="SSF56235">
    <property type="entry name" value="N-terminal nucleophile aminohydrolases (Ntn hydrolases)"/>
    <property type="match status" value="1"/>
</dbReference>
<dbReference type="Pfam" id="PF01380">
    <property type="entry name" value="SIS"/>
    <property type="match status" value="2"/>
</dbReference>